<evidence type="ECO:0000313" key="4">
    <source>
        <dbReference type="EMBL" id="UQT57364.1"/>
    </source>
</evidence>
<feature type="region of interest" description="Disordered" evidence="2">
    <location>
        <begin position="25"/>
        <end position="56"/>
    </location>
</feature>
<feature type="signal peptide" evidence="3">
    <location>
        <begin position="1"/>
        <end position="20"/>
    </location>
</feature>
<feature type="region of interest" description="Disordered" evidence="2">
    <location>
        <begin position="368"/>
        <end position="390"/>
    </location>
</feature>
<name>A0ABY4PW09_9ACTN</name>
<dbReference type="EMBL" id="CP097289">
    <property type="protein sequence ID" value="UQT57364.1"/>
    <property type="molecule type" value="Genomic_DNA"/>
</dbReference>
<feature type="region of interest" description="Disordered" evidence="2">
    <location>
        <begin position="186"/>
        <end position="211"/>
    </location>
</feature>
<dbReference type="Proteomes" id="UP000829992">
    <property type="component" value="Chromosome"/>
</dbReference>
<sequence>MRAARRVGLLALCCTAALLAGCGASDDGTGTKRSGRPAAGKASKEPSPKDFNGDGYDDYATVLQSGRLTDRNRERTTSTLTVVFGSPDGLRPEWSVNLPAGPEQAVFGRLLRTDLDDDGFTDLVSSRRESGSSDTEAFAMFGGARGLSRAMPLDVDGFTPEAAGDFDGDGATDLFDGSRTLLGPFDRKKKAPARSEPVDTPNAFPLDVVTGDFDGDSRTDVVMTNEYHGDDYEQNDDPPPAPAQAVYFRGGAKGLARDSGPQGELEGEMGTYDGPRGGGAGDVDGDGIDDFVATGEAAHGTGKLTVIHGSKAGLGSGRSSRVMEGRGSTWGSGPMVGDVDGDRRADLVAGRPGFRIIDLDRILLLRGGPHGPTTERTQTVTGGDEGLPEGIAPNQLESLDLLDVDGDRRQDVVVFSQKWKKAPGHILVIGGTGKGLETEGVQHFTADDVGVQLWRE</sequence>
<protein>
    <submittedName>
        <fullName evidence="4">VCBS repeat-containing protein</fullName>
    </submittedName>
</protein>
<dbReference type="RefSeq" id="WP_249588772.1">
    <property type="nucleotide sequence ID" value="NZ_BAAAQL010000044.1"/>
</dbReference>
<evidence type="ECO:0000313" key="5">
    <source>
        <dbReference type="Proteomes" id="UP000829992"/>
    </source>
</evidence>
<keyword evidence="5" id="KW-1185">Reference proteome</keyword>
<feature type="chain" id="PRO_5046288863" evidence="3">
    <location>
        <begin position="21"/>
        <end position="456"/>
    </location>
</feature>
<dbReference type="PANTHER" id="PTHR46580">
    <property type="entry name" value="SENSOR KINASE-RELATED"/>
    <property type="match status" value="1"/>
</dbReference>
<feature type="compositionally biased region" description="Basic and acidic residues" evidence="2">
    <location>
        <begin position="42"/>
        <end position="52"/>
    </location>
</feature>
<evidence type="ECO:0000256" key="2">
    <source>
        <dbReference type="SAM" id="MobiDB-lite"/>
    </source>
</evidence>
<proteinExistence type="predicted"/>
<keyword evidence="1 3" id="KW-0732">Signal</keyword>
<gene>
    <name evidence="4" type="ORF">M4V62_20905</name>
</gene>
<dbReference type="Pfam" id="PF13517">
    <property type="entry name" value="FG-GAP_3"/>
    <property type="match status" value="1"/>
</dbReference>
<dbReference type="SUPFAM" id="SSF69318">
    <property type="entry name" value="Integrin alpha N-terminal domain"/>
    <property type="match status" value="2"/>
</dbReference>
<organism evidence="4 5">
    <name type="scientific">Streptomyces durmitorensis</name>
    <dbReference type="NCBI Taxonomy" id="319947"/>
    <lineage>
        <taxon>Bacteria</taxon>
        <taxon>Bacillati</taxon>
        <taxon>Actinomycetota</taxon>
        <taxon>Actinomycetes</taxon>
        <taxon>Kitasatosporales</taxon>
        <taxon>Streptomycetaceae</taxon>
        <taxon>Streptomyces</taxon>
    </lineage>
</organism>
<evidence type="ECO:0000256" key="1">
    <source>
        <dbReference type="ARBA" id="ARBA00022729"/>
    </source>
</evidence>
<accession>A0ABY4PW09</accession>
<feature type="region of interest" description="Disordered" evidence="2">
    <location>
        <begin position="314"/>
        <end position="337"/>
    </location>
</feature>
<evidence type="ECO:0000256" key="3">
    <source>
        <dbReference type="SAM" id="SignalP"/>
    </source>
</evidence>
<reference evidence="4 5" key="1">
    <citation type="submission" date="2022-05" db="EMBL/GenBank/DDBJ databases">
        <authorList>
            <person name="Zhou X."/>
            <person name="Li K."/>
            <person name="Man Y."/>
        </authorList>
    </citation>
    <scope>NUCLEOTIDE SEQUENCE [LARGE SCALE GENOMIC DNA]</scope>
    <source>
        <strain evidence="4 5">MS405</strain>
    </source>
</reference>
<dbReference type="Gene3D" id="2.130.10.130">
    <property type="entry name" value="Integrin alpha, N-terminal"/>
    <property type="match status" value="3"/>
</dbReference>
<dbReference type="InterPro" id="IPR013517">
    <property type="entry name" value="FG-GAP"/>
</dbReference>
<dbReference type="PROSITE" id="PS51257">
    <property type="entry name" value="PROKAR_LIPOPROTEIN"/>
    <property type="match status" value="1"/>
</dbReference>
<dbReference type="InterPro" id="IPR028994">
    <property type="entry name" value="Integrin_alpha_N"/>
</dbReference>